<evidence type="ECO:0000313" key="2">
    <source>
        <dbReference type="EMBL" id="GGP43496.1"/>
    </source>
</evidence>
<proteinExistence type="predicted"/>
<evidence type="ECO:0000313" key="3">
    <source>
        <dbReference type="Proteomes" id="UP000639606"/>
    </source>
</evidence>
<accession>A0A918AJ04</accession>
<organism evidence="2 3">
    <name type="scientific">Saccharothrix coeruleofusca</name>
    <dbReference type="NCBI Taxonomy" id="33919"/>
    <lineage>
        <taxon>Bacteria</taxon>
        <taxon>Bacillati</taxon>
        <taxon>Actinomycetota</taxon>
        <taxon>Actinomycetes</taxon>
        <taxon>Pseudonocardiales</taxon>
        <taxon>Pseudonocardiaceae</taxon>
        <taxon>Saccharothrix</taxon>
    </lineage>
</organism>
<dbReference type="EMBL" id="BMRG01000002">
    <property type="protein sequence ID" value="GGP43496.1"/>
    <property type="molecule type" value="Genomic_DNA"/>
</dbReference>
<reference evidence="2" key="2">
    <citation type="submission" date="2020-09" db="EMBL/GenBank/DDBJ databases">
        <authorList>
            <person name="Sun Q."/>
            <person name="Ohkuma M."/>
        </authorList>
    </citation>
    <scope>NUCLEOTIDE SEQUENCE</scope>
    <source>
        <strain evidence="2">JCM 3313</strain>
    </source>
</reference>
<evidence type="ECO:0000256" key="1">
    <source>
        <dbReference type="SAM" id="MobiDB-lite"/>
    </source>
</evidence>
<keyword evidence="3" id="KW-1185">Reference proteome</keyword>
<sequence length="89" mass="9345">MTLGSAARRLVRPRTENSGAENSGAENSEAAEAVWPRGRSAASARAAAVRGNFVADRGSAERRIGLLRTQGTQRNTDHPVIPAHKTGPA</sequence>
<reference evidence="2" key="1">
    <citation type="journal article" date="2014" name="Int. J. Syst. Evol. Microbiol.">
        <title>Complete genome sequence of Corynebacterium casei LMG S-19264T (=DSM 44701T), isolated from a smear-ripened cheese.</title>
        <authorList>
            <consortium name="US DOE Joint Genome Institute (JGI-PGF)"/>
            <person name="Walter F."/>
            <person name="Albersmeier A."/>
            <person name="Kalinowski J."/>
            <person name="Ruckert C."/>
        </authorList>
    </citation>
    <scope>NUCLEOTIDE SEQUENCE</scope>
    <source>
        <strain evidence="2">JCM 3313</strain>
    </source>
</reference>
<name>A0A918AJ04_9PSEU</name>
<comment type="caution">
    <text evidence="2">The sequence shown here is derived from an EMBL/GenBank/DDBJ whole genome shotgun (WGS) entry which is preliminary data.</text>
</comment>
<dbReference type="Proteomes" id="UP000639606">
    <property type="component" value="Unassembled WGS sequence"/>
</dbReference>
<feature type="region of interest" description="Disordered" evidence="1">
    <location>
        <begin position="1"/>
        <end position="40"/>
    </location>
</feature>
<dbReference type="AlphaFoldDB" id="A0A918AJ04"/>
<protein>
    <submittedName>
        <fullName evidence="2">Uncharacterized protein</fullName>
    </submittedName>
</protein>
<feature type="compositionally biased region" description="Low complexity" evidence="1">
    <location>
        <begin position="16"/>
        <end position="40"/>
    </location>
</feature>
<feature type="region of interest" description="Disordered" evidence="1">
    <location>
        <begin position="66"/>
        <end position="89"/>
    </location>
</feature>
<gene>
    <name evidence="2" type="ORF">GCM10010185_13910</name>
</gene>